<keyword evidence="1" id="KW-1133">Transmembrane helix</keyword>
<keyword evidence="3" id="KW-1185">Reference proteome</keyword>
<feature type="transmembrane region" description="Helical" evidence="1">
    <location>
        <begin position="20"/>
        <end position="40"/>
    </location>
</feature>
<gene>
    <name evidence="2" type="ORF">H4W81_009490</name>
</gene>
<organism evidence="2 3">
    <name type="scientific">Nonomuraea africana</name>
    <dbReference type="NCBI Taxonomy" id="46171"/>
    <lineage>
        <taxon>Bacteria</taxon>
        <taxon>Bacillati</taxon>
        <taxon>Actinomycetota</taxon>
        <taxon>Actinomycetes</taxon>
        <taxon>Streptosporangiales</taxon>
        <taxon>Streptosporangiaceae</taxon>
        <taxon>Nonomuraea</taxon>
    </lineage>
</organism>
<evidence type="ECO:0000313" key="3">
    <source>
        <dbReference type="Proteomes" id="UP000661607"/>
    </source>
</evidence>
<protein>
    <submittedName>
        <fullName evidence="2">Uncharacterized protein</fullName>
    </submittedName>
</protein>
<dbReference type="EMBL" id="JADBEF010000002">
    <property type="protein sequence ID" value="MBE1566618.1"/>
    <property type="molecule type" value="Genomic_DNA"/>
</dbReference>
<sequence length="47" mass="5072">MCVTFEPTGALIGAAQTWHSLFFVFLFGMFSLFLSGLLGLSGDQPDT</sequence>
<comment type="caution">
    <text evidence="2">The sequence shown here is derived from an EMBL/GenBank/DDBJ whole genome shotgun (WGS) entry which is preliminary data.</text>
</comment>
<evidence type="ECO:0000256" key="1">
    <source>
        <dbReference type="SAM" id="Phobius"/>
    </source>
</evidence>
<accession>A0ABR9KX55</accession>
<keyword evidence="1" id="KW-0472">Membrane</keyword>
<keyword evidence="1" id="KW-0812">Transmembrane</keyword>
<evidence type="ECO:0000313" key="2">
    <source>
        <dbReference type="EMBL" id="MBE1566618.1"/>
    </source>
</evidence>
<reference evidence="2 3" key="1">
    <citation type="submission" date="2020-10" db="EMBL/GenBank/DDBJ databases">
        <title>Sequencing the genomes of 1000 actinobacteria strains.</title>
        <authorList>
            <person name="Klenk H.-P."/>
        </authorList>
    </citation>
    <scope>NUCLEOTIDE SEQUENCE [LARGE SCALE GENOMIC DNA]</scope>
    <source>
        <strain evidence="2 3">DSM 43748</strain>
    </source>
</reference>
<proteinExistence type="predicted"/>
<dbReference type="Proteomes" id="UP000661607">
    <property type="component" value="Unassembled WGS sequence"/>
</dbReference>
<name>A0ABR9KX55_9ACTN</name>